<feature type="region of interest" description="Disordered" evidence="1">
    <location>
        <begin position="88"/>
        <end position="117"/>
    </location>
</feature>
<comment type="caution">
    <text evidence="2">The sequence shown here is derived from an EMBL/GenBank/DDBJ whole genome shotgun (WGS) entry which is preliminary data.</text>
</comment>
<dbReference type="Proteomes" id="UP000221980">
    <property type="component" value="Unassembled WGS sequence"/>
</dbReference>
<proteinExistence type="predicted"/>
<sequence length="117" mass="12389">MPGFISLKSPTVSTGQVGDGREAFHIQKRGYVITDYRFRGDYHCSNRLDRAVSGKKYHPASPLGNGNRGILAGLAVRPVCRTGLGQLENLAKGKTSGGTPRNADKDDGGQPAVYSAG</sequence>
<accession>A0A2D0JMU3</accession>
<keyword evidence="3" id="KW-1185">Reference proteome</keyword>
<reference evidence="2 3" key="1">
    <citation type="journal article" date="2017" name="Nat. Microbiol.">
        <title>Natural product diversity associated with the nematode symbionts Photorhabdus and Xenorhabdus.</title>
        <authorList>
            <person name="Tobias N.J."/>
            <person name="Wolff H."/>
            <person name="Djahanschiri B."/>
            <person name="Grundmann F."/>
            <person name="Kronenwerth M."/>
            <person name="Shi Y.M."/>
            <person name="Simonyi S."/>
            <person name="Grun P."/>
            <person name="Shapiro-Ilan D."/>
            <person name="Pidot S.J."/>
            <person name="Stinear T.P."/>
            <person name="Ebersberger I."/>
            <person name="Bode H.B."/>
        </authorList>
    </citation>
    <scope>NUCLEOTIDE SEQUENCE [LARGE SCALE GENOMIC DNA]</scope>
    <source>
        <strain evidence="2 3">DSM 17902</strain>
    </source>
</reference>
<name>A0A2D0JMU3_9GAMM</name>
<organism evidence="2 3">
    <name type="scientific">Xenorhabdus miraniensis</name>
    <dbReference type="NCBI Taxonomy" id="351674"/>
    <lineage>
        <taxon>Bacteria</taxon>
        <taxon>Pseudomonadati</taxon>
        <taxon>Pseudomonadota</taxon>
        <taxon>Gammaproteobacteria</taxon>
        <taxon>Enterobacterales</taxon>
        <taxon>Morganellaceae</taxon>
        <taxon>Xenorhabdus</taxon>
    </lineage>
</organism>
<evidence type="ECO:0000313" key="2">
    <source>
        <dbReference type="EMBL" id="PHM47635.1"/>
    </source>
</evidence>
<evidence type="ECO:0000256" key="1">
    <source>
        <dbReference type="SAM" id="MobiDB-lite"/>
    </source>
</evidence>
<evidence type="ECO:0000313" key="3">
    <source>
        <dbReference type="Proteomes" id="UP000221980"/>
    </source>
</evidence>
<dbReference type="EMBL" id="NITZ01000016">
    <property type="protein sequence ID" value="PHM47635.1"/>
    <property type="molecule type" value="Genomic_DNA"/>
</dbReference>
<protein>
    <submittedName>
        <fullName evidence="2">Uncharacterized protein</fullName>
    </submittedName>
</protein>
<gene>
    <name evidence="2" type="ORF">Xmir_02962</name>
</gene>
<dbReference type="AlphaFoldDB" id="A0A2D0JMU3"/>